<keyword evidence="3" id="KW-1185">Reference proteome</keyword>
<dbReference type="Gene3D" id="3.90.1070.10">
    <property type="match status" value="1"/>
</dbReference>
<dbReference type="SMART" id="SM00382">
    <property type="entry name" value="AAA"/>
    <property type="match status" value="1"/>
</dbReference>
<name>A0A5S9QIE3_MYCVN</name>
<dbReference type="GO" id="GO:0000287">
    <property type="term" value="F:magnesium ion binding"/>
    <property type="evidence" value="ECO:0007669"/>
    <property type="project" value="TreeGrafter"/>
</dbReference>
<dbReference type="InterPro" id="IPR027417">
    <property type="entry name" value="P-loop_NTPase"/>
</dbReference>
<keyword evidence="2" id="KW-0378">Hydrolase</keyword>
<evidence type="ECO:0000313" key="3">
    <source>
        <dbReference type="Proteomes" id="UP000430146"/>
    </source>
</evidence>
<dbReference type="Gene3D" id="3.40.50.300">
    <property type="entry name" value="P-loop containing nucleotide triphosphate hydrolases"/>
    <property type="match status" value="1"/>
</dbReference>
<dbReference type="PANTHER" id="PTHR10000">
    <property type="entry name" value="PHOSPHOSERINE PHOSPHATASE"/>
    <property type="match status" value="1"/>
</dbReference>
<dbReference type="InterPro" id="IPR023214">
    <property type="entry name" value="HAD_sf"/>
</dbReference>
<dbReference type="EC" id="3.1.3.23" evidence="2"/>
<dbReference type="SUPFAM" id="SSF56784">
    <property type="entry name" value="HAD-like"/>
    <property type="match status" value="1"/>
</dbReference>
<proteinExistence type="predicted"/>
<feature type="domain" description="AAA+ ATPase" evidence="1">
    <location>
        <begin position="249"/>
        <end position="410"/>
    </location>
</feature>
<dbReference type="GO" id="GO:0050308">
    <property type="term" value="F:sugar-phosphatase activity"/>
    <property type="evidence" value="ECO:0007669"/>
    <property type="project" value="UniProtKB-EC"/>
</dbReference>
<dbReference type="RefSeq" id="WP_234897428.1">
    <property type="nucleotide sequence ID" value="NZ_CACSIP010000015.1"/>
</dbReference>
<dbReference type="Proteomes" id="UP000430146">
    <property type="component" value="Unassembled WGS sequence"/>
</dbReference>
<dbReference type="GO" id="GO:0005829">
    <property type="term" value="C:cytosol"/>
    <property type="evidence" value="ECO:0007669"/>
    <property type="project" value="TreeGrafter"/>
</dbReference>
<accession>A0A5S9QIE3</accession>
<dbReference type="CDD" id="cd01127">
    <property type="entry name" value="TrwB_TraG_TraD_VirD4"/>
    <property type="match status" value="1"/>
</dbReference>
<dbReference type="InterPro" id="IPR002789">
    <property type="entry name" value="HerA_central"/>
</dbReference>
<evidence type="ECO:0000313" key="2">
    <source>
        <dbReference type="EMBL" id="CAA0117688.1"/>
    </source>
</evidence>
<organism evidence="2 3">
    <name type="scientific">Mycolicibacterium vanbaalenii</name>
    <name type="common">Mycobacterium vanbaalenii</name>
    <dbReference type="NCBI Taxonomy" id="110539"/>
    <lineage>
        <taxon>Bacteria</taxon>
        <taxon>Bacillati</taxon>
        <taxon>Actinomycetota</taxon>
        <taxon>Actinomycetes</taxon>
        <taxon>Mycobacteriales</taxon>
        <taxon>Mycobacteriaceae</taxon>
        <taxon>Mycolicibacterium</taxon>
    </lineage>
</organism>
<dbReference type="EMBL" id="CACSIP010000015">
    <property type="protein sequence ID" value="CAA0117688.1"/>
    <property type="molecule type" value="Genomic_DNA"/>
</dbReference>
<gene>
    <name evidence="2" type="primary">yidA</name>
    <name evidence="2" type="ORF">AELLOGFF_04018</name>
</gene>
<sequence>MVVAFFQIVAADIDGTLTSRGELSDQVLDALDQARNNGVLIVLVTGRIGSELMAEFPQLADHADALVLENGAVAMLNGELVRLAPPVDVVLDGALTAHGVTFRRGEVLLATDGEHATAVVESIGQLGLDCQIIRNRDAVMVLPAEVTKGSGLRALLSRMNRSPHNVIAVGDAENDVSMLLVAELGVAVANAIPSVVAHADEVLQLPDGAGVAGLLTGPLLSGARRYCPIRRWIDIGSFGDKTPTKVPGSQGRIVVTGPSGSGKSHVIGLMAERWILAGYSVLVVDPEGDHSQLKELDNVVLVDSRHYLPEPGELVEMLHPNTSMVVDLSALEVPHKGDYVHRLRFAAEAHREAHGFPHWVIYDEAHLLGPQEEARWVRRGGYVLSSYVHAELPADEVSDSDVILEMGPDRWASIRVAGGEPKPFTPDRRRTLHIRHRHKYAQVALPKERRFYFRSSGGQSLPPAATMPEFRAAVSRLDPEALEFHLERGDFARWLDRIVSDKELAVDVASWEDELAAHRAAEVERIRHRIVRAVDERYS</sequence>
<dbReference type="Gene3D" id="3.40.50.1000">
    <property type="entry name" value="HAD superfamily/HAD-like"/>
    <property type="match status" value="1"/>
</dbReference>
<evidence type="ECO:0000259" key="1">
    <source>
        <dbReference type="SMART" id="SM00382"/>
    </source>
</evidence>
<dbReference type="InterPro" id="IPR003593">
    <property type="entry name" value="AAA+_ATPase"/>
</dbReference>
<dbReference type="Pfam" id="PF08282">
    <property type="entry name" value="Hydrolase_3"/>
    <property type="match status" value="2"/>
</dbReference>
<dbReference type="AlphaFoldDB" id="A0A5S9QIE3"/>
<reference evidence="2 3" key="1">
    <citation type="submission" date="2019-11" db="EMBL/GenBank/DDBJ databases">
        <authorList>
            <person name="Holert J."/>
        </authorList>
    </citation>
    <scope>NUCLEOTIDE SEQUENCE [LARGE SCALE GENOMIC DNA]</scope>
    <source>
        <strain evidence="2">BC8_1</strain>
    </source>
</reference>
<protein>
    <submittedName>
        <fullName evidence="2">Sugar phosphatase YidA</fullName>
        <ecNumber evidence="2">3.1.3.23</ecNumber>
    </submittedName>
</protein>
<dbReference type="PANTHER" id="PTHR10000:SF8">
    <property type="entry name" value="HAD SUPERFAMILY HYDROLASE-LIKE, TYPE 3"/>
    <property type="match status" value="1"/>
</dbReference>
<dbReference type="SUPFAM" id="SSF52540">
    <property type="entry name" value="P-loop containing nucleoside triphosphate hydrolases"/>
    <property type="match status" value="1"/>
</dbReference>
<dbReference type="InterPro" id="IPR036412">
    <property type="entry name" value="HAD-like_sf"/>
</dbReference>
<dbReference type="Pfam" id="PF01935">
    <property type="entry name" value="DUF87"/>
    <property type="match status" value="1"/>
</dbReference>